<evidence type="ECO:0000256" key="5">
    <source>
        <dbReference type="ARBA" id="ARBA00022691"/>
    </source>
</evidence>
<dbReference type="InterPro" id="IPR029063">
    <property type="entry name" value="SAM-dependent_MTases_sf"/>
</dbReference>
<keyword evidence="1 9" id="KW-0004">4Fe-4S</keyword>
<evidence type="ECO:0000256" key="12">
    <source>
        <dbReference type="PROSITE-ProRule" id="PRU10015"/>
    </source>
</evidence>
<comment type="function">
    <text evidence="9">Catalyzes the formation of 5-methyl-uridine at position 747 (m5U747) in 23S rRNA.</text>
</comment>
<gene>
    <name evidence="9 13" type="primary">rlmC</name>
    <name evidence="13" type="ORF">NCTC10736_02185</name>
</gene>
<dbReference type="Gene3D" id="3.40.50.150">
    <property type="entry name" value="Vaccinia Virus protein VP39"/>
    <property type="match status" value="1"/>
</dbReference>
<dbReference type="HAMAP" id="MF_01012">
    <property type="entry name" value="23SrRNA_methyltr_RlmC"/>
    <property type="match status" value="1"/>
</dbReference>
<dbReference type="GO" id="GO:0005506">
    <property type="term" value="F:iron ion binding"/>
    <property type="evidence" value="ECO:0007669"/>
    <property type="project" value="UniProtKB-UniRule"/>
</dbReference>
<dbReference type="PROSITE" id="PS01231">
    <property type="entry name" value="TRMA_2"/>
    <property type="match status" value="1"/>
</dbReference>
<keyword evidence="3 9" id="KW-0489">Methyltransferase</keyword>
<dbReference type="NCBIfam" id="TIGR02085">
    <property type="entry name" value="meth_trns_rumB"/>
    <property type="match status" value="1"/>
</dbReference>
<dbReference type="NCBIfam" id="TIGR00479">
    <property type="entry name" value="rumA"/>
    <property type="match status" value="1"/>
</dbReference>
<proteinExistence type="inferred from homology"/>
<keyword evidence="5 9" id="KW-0949">S-adenosyl-L-methionine</keyword>
<dbReference type="EMBL" id="UGYV01000001">
    <property type="protein sequence ID" value="SUI78673.1"/>
    <property type="molecule type" value="Genomic_DNA"/>
</dbReference>
<dbReference type="SUPFAM" id="SSF53335">
    <property type="entry name" value="S-adenosyl-L-methionine-dependent methyltransferases"/>
    <property type="match status" value="1"/>
</dbReference>
<dbReference type="InterPro" id="IPR010280">
    <property type="entry name" value="U5_MeTrfase_fam"/>
</dbReference>
<dbReference type="InterPro" id="IPR030390">
    <property type="entry name" value="MeTrfase_TrmA_AS"/>
</dbReference>
<dbReference type="CDD" id="cd02440">
    <property type="entry name" value="AdoMet_MTases"/>
    <property type="match status" value="1"/>
</dbReference>
<dbReference type="GO" id="GO:0070475">
    <property type="term" value="P:rRNA base methylation"/>
    <property type="evidence" value="ECO:0007669"/>
    <property type="project" value="TreeGrafter"/>
</dbReference>
<dbReference type="InterPro" id="IPR011825">
    <property type="entry name" value="23SrRNA_MeTrfase_RlmC"/>
</dbReference>
<dbReference type="PROSITE" id="PS01230">
    <property type="entry name" value="TRMA_1"/>
    <property type="match status" value="1"/>
</dbReference>
<comment type="similarity">
    <text evidence="9">Belongs to the class I-like SAM-binding methyltransferase superfamily. RNA M5U methyltransferase family. RlmC subfamily.</text>
</comment>
<feature type="binding site" evidence="9 11">
    <location>
        <position position="327"/>
    </location>
    <ligand>
        <name>S-adenosyl-L-methionine</name>
        <dbReference type="ChEBI" id="CHEBI:59789"/>
    </ligand>
</feature>
<feature type="binding site" evidence="9 11">
    <location>
        <position position="259"/>
    </location>
    <ligand>
        <name>S-adenosyl-L-methionine</name>
        <dbReference type="ChEBI" id="CHEBI:59789"/>
    </ligand>
</feature>
<evidence type="ECO:0000256" key="11">
    <source>
        <dbReference type="PROSITE-ProRule" id="PRU01024"/>
    </source>
</evidence>
<dbReference type="GO" id="GO:0070041">
    <property type="term" value="F:rRNA (uridine-C5-)-methyltransferase activity"/>
    <property type="evidence" value="ECO:0007669"/>
    <property type="project" value="UniProtKB-UniRule"/>
</dbReference>
<feature type="active site" evidence="12">
    <location>
        <position position="354"/>
    </location>
</feature>
<name>A0A380ADR5_9GAMM</name>
<dbReference type="PANTHER" id="PTHR11061:SF30">
    <property type="entry name" value="TRNA (URACIL(54)-C(5))-METHYLTRANSFERASE"/>
    <property type="match status" value="1"/>
</dbReference>
<keyword evidence="7 9" id="KW-0408">Iron</keyword>
<evidence type="ECO:0000256" key="10">
    <source>
        <dbReference type="NCBIfam" id="TIGR02085"/>
    </source>
</evidence>
<dbReference type="EC" id="2.1.1.189" evidence="9 10"/>
<dbReference type="Gene3D" id="2.40.50.1070">
    <property type="match status" value="1"/>
</dbReference>
<feature type="binding site" evidence="9">
    <location>
        <position position="105"/>
    </location>
    <ligand>
        <name>[4Fe-4S] cluster</name>
        <dbReference type="ChEBI" id="CHEBI:49883"/>
    </ligand>
</feature>
<keyword evidence="8 9" id="KW-0411">Iron-sulfur</keyword>
<evidence type="ECO:0000313" key="14">
    <source>
        <dbReference type="Proteomes" id="UP000255061"/>
    </source>
</evidence>
<evidence type="ECO:0000256" key="2">
    <source>
        <dbReference type="ARBA" id="ARBA00022552"/>
    </source>
</evidence>
<dbReference type="InterPro" id="IPR030391">
    <property type="entry name" value="MeTrfase_TrmA_CS"/>
</dbReference>
<dbReference type="AlphaFoldDB" id="A0A380ADR5"/>
<feature type="binding site" evidence="9 11">
    <location>
        <position position="230"/>
    </location>
    <ligand>
        <name>S-adenosyl-L-methionine</name>
        <dbReference type="ChEBI" id="CHEBI:59789"/>
    </ligand>
</feature>
<feature type="binding site" evidence="9">
    <location>
        <position position="28"/>
    </location>
    <ligand>
        <name>[4Fe-4S] cluster</name>
        <dbReference type="ChEBI" id="CHEBI:49883"/>
    </ligand>
</feature>
<dbReference type="GO" id="GO:0051539">
    <property type="term" value="F:4 iron, 4 sulfur cluster binding"/>
    <property type="evidence" value="ECO:0007669"/>
    <property type="project" value="UniProtKB-KW"/>
</dbReference>
<dbReference type="PANTHER" id="PTHR11061">
    <property type="entry name" value="RNA M5U METHYLTRANSFERASE"/>
    <property type="match status" value="1"/>
</dbReference>
<evidence type="ECO:0000256" key="3">
    <source>
        <dbReference type="ARBA" id="ARBA00022603"/>
    </source>
</evidence>
<reference evidence="13 14" key="1">
    <citation type="submission" date="2018-06" db="EMBL/GenBank/DDBJ databases">
        <authorList>
            <consortium name="Pathogen Informatics"/>
            <person name="Doyle S."/>
        </authorList>
    </citation>
    <scope>NUCLEOTIDE SEQUENCE [LARGE SCALE GENOMIC DNA]</scope>
    <source>
        <strain evidence="13 14">NCTC10736</strain>
    </source>
</reference>
<comment type="catalytic activity">
    <reaction evidence="9">
        <text>uridine(747) in 23S rRNA + S-adenosyl-L-methionine = 5-methyluridine(747) in 23S rRNA + S-adenosyl-L-homocysteine + H(+)</text>
        <dbReference type="Rhea" id="RHEA:42628"/>
        <dbReference type="Rhea" id="RHEA-COMP:10154"/>
        <dbReference type="Rhea" id="RHEA-COMP:10155"/>
        <dbReference type="ChEBI" id="CHEBI:15378"/>
        <dbReference type="ChEBI" id="CHEBI:57856"/>
        <dbReference type="ChEBI" id="CHEBI:59789"/>
        <dbReference type="ChEBI" id="CHEBI:65315"/>
        <dbReference type="ChEBI" id="CHEBI:74447"/>
        <dbReference type="EC" id="2.1.1.189"/>
    </reaction>
</comment>
<evidence type="ECO:0000313" key="13">
    <source>
        <dbReference type="EMBL" id="SUI78673.1"/>
    </source>
</evidence>
<keyword evidence="6 9" id="KW-0479">Metal-binding</keyword>
<organism evidence="13 14">
    <name type="scientific">Shewanella morhuae</name>
    <dbReference type="NCBI Taxonomy" id="365591"/>
    <lineage>
        <taxon>Bacteria</taxon>
        <taxon>Pseudomonadati</taxon>
        <taxon>Pseudomonadota</taxon>
        <taxon>Gammaproteobacteria</taxon>
        <taxon>Alteromonadales</taxon>
        <taxon>Shewanellaceae</taxon>
        <taxon>Shewanella</taxon>
    </lineage>
</organism>
<feature type="active site" description="Nucleophile" evidence="9 11">
    <location>
        <position position="354"/>
    </location>
</feature>
<accession>A0A380ADR5</accession>
<keyword evidence="2 9" id="KW-0698">rRNA processing</keyword>
<evidence type="ECO:0000256" key="9">
    <source>
        <dbReference type="HAMAP-Rule" id="MF_01012"/>
    </source>
</evidence>
<evidence type="ECO:0000256" key="1">
    <source>
        <dbReference type="ARBA" id="ARBA00022485"/>
    </source>
</evidence>
<dbReference type="Proteomes" id="UP000255061">
    <property type="component" value="Unassembled WGS sequence"/>
</dbReference>
<sequence>MSAATVNTVIVNTVKQCDYFNQGQCLSCRHIQLPMAQQVAAKSQILQQLLTPFIPANSAELFLPPITGDDSGFRNKAKMVVLGAAHEPVLGIISPSGEAVNLCDCLLYPTDMQTLLHRLTRFVQQAGIPPYRVDKAKGELKFILLTRSQVRGEYLLRFVLRSTNGIERIERELPALLAEYPQIKVVSVNIQPVHMAILEGEEEIFLTENTRLEERFNHVPLFIRPKSFFQTNPQVAAKLYQTAREWVAEFSPDSLWDLFCGVGGFGLHCASKDIKLTGIEIEAEAIACAQMSAQMMGLENVQFMALDSTDFTKGKSAADKPDLIIVNPPRRGIGEALCQSLSEFSPKAILYSSCNPKTLAKDLEHIKGYHLTKVQLFDLFPHTDHFEVLAMLVKN</sequence>
<protein>
    <recommendedName>
        <fullName evidence="9 10">23S rRNA (uracil(747)-C(5))-methyltransferase RlmC</fullName>
        <ecNumber evidence="9 10">2.1.1.189</ecNumber>
    </recommendedName>
    <alternativeName>
        <fullName evidence="9">23S rRNA(m5U747)-methyltransferase</fullName>
    </alternativeName>
</protein>
<evidence type="ECO:0000256" key="6">
    <source>
        <dbReference type="ARBA" id="ARBA00022723"/>
    </source>
</evidence>
<evidence type="ECO:0000256" key="8">
    <source>
        <dbReference type="ARBA" id="ARBA00023014"/>
    </source>
</evidence>
<evidence type="ECO:0000256" key="4">
    <source>
        <dbReference type="ARBA" id="ARBA00022679"/>
    </source>
</evidence>
<keyword evidence="4 9" id="KW-0808">Transferase</keyword>
<feature type="binding site" evidence="9">
    <location>
        <position position="25"/>
    </location>
    <ligand>
        <name>[4Fe-4S] cluster</name>
        <dbReference type="ChEBI" id="CHEBI:49883"/>
    </ligand>
</feature>
<feature type="binding site" evidence="9">
    <location>
        <position position="17"/>
    </location>
    <ligand>
        <name>[4Fe-4S] cluster</name>
        <dbReference type="ChEBI" id="CHEBI:49883"/>
    </ligand>
</feature>
<feature type="binding site" evidence="9 11">
    <location>
        <position position="280"/>
    </location>
    <ligand>
        <name>S-adenosyl-L-methionine</name>
        <dbReference type="ChEBI" id="CHEBI:59789"/>
    </ligand>
</feature>
<dbReference type="PROSITE" id="PS51687">
    <property type="entry name" value="SAM_MT_RNA_M5U"/>
    <property type="match status" value="1"/>
</dbReference>
<evidence type="ECO:0000256" key="7">
    <source>
        <dbReference type="ARBA" id="ARBA00023004"/>
    </source>
</evidence>
<dbReference type="Pfam" id="PF05958">
    <property type="entry name" value="tRNA_U5-meth_tr"/>
    <property type="match status" value="1"/>
</dbReference>